<dbReference type="Proteomes" id="UP000447833">
    <property type="component" value="Unassembled WGS sequence"/>
</dbReference>
<gene>
    <name evidence="2" type="ORF">GLW07_03180</name>
</gene>
<reference evidence="2 3" key="1">
    <citation type="submission" date="2019-11" db="EMBL/GenBank/DDBJ databases">
        <title>Genome sequences of 17 halophilic strains isolated from different environments.</title>
        <authorList>
            <person name="Furrow R.E."/>
        </authorList>
    </citation>
    <scope>NUCLEOTIDE SEQUENCE [LARGE SCALE GENOMIC DNA]</scope>
    <source>
        <strain evidence="2 3">22506_14_FS</strain>
    </source>
</reference>
<dbReference type="EMBL" id="WMEY01000001">
    <property type="protein sequence ID" value="MYL62354.1"/>
    <property type="molecule type" value="Genomic_DNA"/>
</dbReference>
<dbReference type="Pfam" id="PF08349">
    <property type="entry name" value="DUF1722"/>
    <property type="match status" value="1"/>
</dbReference>
<protein>
    <submittedName>
        <fullName evidence="2">DUF1722 domain-containing protein</fullName>
    </submittedName>
</protein>
<dbReference type="AlphaFoldDB" id="A0A845ERD9"/>
<comment type="caution">
    <text evidence="2">The sequence shown here is derived from an EMBL/GenBank/DDBJ whole genome shotgun (WGS) entry which is preliminary data.</text>
</comment>
<sequence length="101" mass="11970">MSDKRIRTLTEKLWARNKYTVMAKGYEHYKNIGDSLKKAQSPEELLYVYDLLKETLTLPYTKKGMRTTLQHMWGYFKKRATSEEKDEFIAAMNKQLSDLDP</sequence>
<proteinExistence type="predicted"/>
<evidence type="ECO:0000259" key="1">
    <source>
        <dbReference type="Pfam" id="PF08349"/>
    </source>
</evidence>
<dbReference type="InterPro" id="IPR013560">
    <property type="entry name" value="DUF1722"/>
</dbReference>
<accession>A0A845ERD9</accession>
<evidence type="ECO:0000313" key="3">
    <source>
        <dbReference type="Proteomes" id="UP000447833"/>
    </source>
</evidence>
<name>A0A845ERD9_9BACL</name>
<dbReference type="RefSeq" id="WP_160918205.1">
    <property type="nucleotide sequence ID" value="NZ_WMEY01000001.1"/>
</dbReference>
<organism evidence="2 3">
    <name type="scientific">Guptibacillus hwajinpoensis</name>
    <dbReference type="NCBI Taxonomy" id="208199"/>
    <lineage>
        <taxon>Bacteria</taxon>
        <taxon>Bacillati</taxon>
        <taxon>Bacillota</taxon>
        <taxon>Bacilli</taxon>
        <taxon>Bacillales</taxon>
        <taxon>Guptibacillaceae</taxon>
        <taxon>Guptibacillus</taxon>
    </lineage>
</organism>
<evidence type="ECO:0000313" key="2">
    <source>
        <dbReference type="EMBL" id="MYL62354.1"/>
    </source>
</evidence>
<feature type="domain" description="DUF1722" evidence="1">
    <location>
        <begin position="18"/>
        <end position="93"/>
    </location>
</feature>